<sequence length="101" mass="10667">MAEPHRSRLSGVLRLLAVCLVGGAAPVRAEPGVSGADPVRAEPGVIAGGPQELRSLDLSPPPATFAALVMWATPRSPGWRSVTQTYDAPRRAIRTRISMTI</sequence>
<dbReference type="EMBL" id="BSPK01000034">
    <property type="protein sequence ID" value="GLS64132.1"/>
    <property type="molecule type" value="Genomic_DNA"/>
</dbReference>
<evidence type="ECO:0000313" key="2">
    <source>
        <dbReference type="EMBL" id="GEP03360.1"/>
    </source>
</evidence>
<reference evidence="3" key="4">
    <citation type="submission" date="2023-01" db="EMBL/GenBank/DDBJ databases">
        <title>Draft genome sequence of Methylobacterium oxalidis strain NBRC 107715.</title>
        <authorList>
            <person name="Sun Q."/>
            <person name="Mori K."/>
        </authorList>
    </citation>
    <scope>NUCLEOTIDE SEQUENCE</scope>
    <source>
        <strain evidence="3">NBRC 107715</strain>
    </source>
</reference>
<dbReference type="Proteomes" id="UP000321960">
    <property type="component" value="Unassembled WGS sequence"/>
</dbReference>
<protein>
    <submittedName>
        <fullName evidence="2">Uncharacterized protein</fullName>
    </submittedName>
</protein>
<dbReference type="AlphaFoldDB" id="A0A512J062"/>
<evidence type="ECO:0000313" key="3">
    <source>
        <dbReference type="EMBL" id="GLS64132.1"/>
    </source>
</evidence>
<reference evidence="3" key="1">
    <citation type="journal article" date="2014" name="Int. J. Syst. Evol. Microbiol.">
        <title>Complete genome of a new Firmicutes species belonging to the dominant human colonic microbiota ('Ruminococcus bicirculans') reveals two chromosomes and a selective capacity to utilize plant glucans.</title>
        <authorList>
            <consortium name="NISC Comparative Sequencing Program"/>
            <person name="Wegmann U."/>
            <person name="Louis P."/>
            <person name="Goesmann A."/>
            <person name="Henrissat B."/>
            <person name="Duncan S.H."/>
            <person name="Flint H.J."/>
        </authorList>
    </citation>
    <scope>NUCLEOTIDE SEQUENCE</scope>
    <source>
        <strain evidence="3">NBRC 107715</strain>
    </source>
</reference>
<feature type="chain" id="PRO_5022192131" evidence="1">
    <location>
        <begin position="30"/>
        <end position="101"/>
    </location>
</feature>
<dbReference type="Proteomes" id="UP001156856">
    <property type="component" value="Unassembled WGS sequence"/>
</dbReference>
<proteinExistence type="predicted"/>
<reference evidence="2 4" key="3">
    <citation type="submission" date="2019-07" db="EMBL/GenBank/DDBJ databases">
        <title>Whole genome shotgun sequence of Methylobacterium oxalidis NBRC 107715.</title>
        <authorList>
            <person name="Hosoyama A."/>
            <person name="Uohara A."/>
            <person name="Ohji S."/>
            <person name="Ichikawa N."/>
        </authorList>
    </citation>
    <scope>NUCLEOTIDE SEQUENCE [LARGE SCALE GENOMIC DNA]</scope>
    <source>
        <strain evidence="2 4">NBRC 107715</strain>
    </source>
</reference>
<reference evidence="5" key="2">
    <citation type="journal article" date="2019" name="Int. J. Syst. Evol. Microbiol.">
        <title>The Global Catalogue of Microorganisms (GCM) 10K type strain sequencing project: providing services to taxonomists for standard genome sequencing and annotation.</title>
        <authorList>
            <consortium name="The Broad Institute Genomics Platform"/>
            <consortium name="The Broad Institute Genome Sequencing Center for Infectious Disease"/>
            <person name="Wu L."/>
            <person name="Ma J."/>
        </authorList>
    </citation>
    <scope>NUCLEOTIDE SEQUENCE [LARGE SCALE GENOMIC DNA]</scope>
    <source>
        <strain evidence="5">NBRC 107715</strain>
    </source>
</reference>
<gene>
    <name evidence="3" type="ORF">GCM10007888_25130</name>
    <name evidence="2" type="ORF">MOX02_13980</name>
</gene>
<evidence type="ECO:0000313" key="4">
    <source>
        <dbReference type="Proteomes" id="UP000321960"/>
    </source>
</evidence>
<evidence type="ECO:0000313" key="5">
    <source>
        <dbReference type="Proteomes" id="UP001156856"/>
    </source>
</evidence>
<name>A0A512J062_9HYPH</name>
<organism evidence="2 4">
    <name type="scientific">Methylobacterium oxalidis</name>
    <dbReference type="NCBI Taxonomy" id="944322"/>
    <lineage>
        <taxon>Bacteria</taxon>
        <taxon>Pseudomonadati</taxon>
        <taxon>Pseudomonadota</taxon>
        <taxon>Alphaproteobacteria</taxon>
        <taxon>Hyphomicrobiales</taxon>
        <taxon>Methylobacteriaceae</taxon>
        <taxon>Methylobacterium</taxon>
    </lineage>
</organism>
<evidence type="ECO:0000256" key="1">
    <source>
        <dbReference type="SAM" id="SignalP"/>
    </source>
</evidence>
<comment type="caution">
    <text evidence="2">The sequence shown here is derived from an EMBL/GenBank/DDBJ whole genome shotgun (WGS) entry which is preliminary data.</text>
</comment>
<keyword evidence="5" id="KW-1185">Reference proteome</keyword>
<accession>A0A512J062</accession>
<keyword evidence="1" id="KW-0732">Signal</keyword>
<feature type="signal peptide" evidence="1">
    <location>
        <begin position="1"/>
        <end position="29"/>
    </location>
</feature>
<dbReference type="EMBL" id="BJZU01000020">
    <property type="protein sequence ID" value="GEP03360.1"/>
    <property type="molecule type" value="Genomic_DNA"/>
</dbReference>